<protein>
    <submittedName>
        <fullName evidence="2">Uncharacterized protein</fullName>
    </submittedName>
</protein>
<organism evidence="2 3">
    <name type="scientific">Choiromyces venosus 120613-1</name>
    <dbReference type="NCBI Taxonomy" id="1336337"/>
    <lineage>
        <taxon>Eukaryota</taxon>
        <taxon>Fungi</taxon>
        <taxon>Dikarya</taxon>
        <taxon>Ascomycota</taxon>
        <taxon>Pezizomycotina</taxon>
        <taxon>Pezizomycetes</taxon>
        <taxon>Pezizales</taxon>
        <taxon>Tuberaceae</taxon>
        <taxon>Choiromyces</taxon>
    </lineage>
</organism>
<feature type="compositionally biased region" description="Basic residues" evidence="1">
    <location>
        <begin position="59"/>
        <end position="73"/>
    </location>
</feature>
<reference evidence="2 3" key="1">
    <citation type="journal article" date="2018" name="Nat. Ecol. Evol.">
        <title>Pezizomycetes genomes reveal the molecular basis of ectomycorrhizal truffle lifestyle.</title>
        <authorList>
            <person name="Murat C."/>
            <person name="Payen T."/>
            <person name="Noel B."/>
            <person name="Kuo A."/>
            <person name="Morin E."/>
            <person name="Chen J."/>
            <person name="Kohler A."/>
            <person name="Krizsan K."/>
            <person name="Balestrini R."/>
            <person name="Da Silva C."/>
            <person name="Montanini B."/>
            <person name="Hainaut M."/>
            <person name="Levati E."/>
            <person name="Barry K.W."/>
            <person name="Belfiori B."/>
            <person name="Cichocki N."/>
            <person name="Clum A."/>
            <person name="Dockter R.B."/>
            <person name="Fauchery L."/>
            <person name="Guy J."/>
            <person name="Iotti M."/>
            <person name="Le Tacon F."/>
            <person name="Lindquist E.A."/>
            <person name="Lipzen A."/>
            <person name="Malagnac F."/>
            <person name="Mello A."/>
            <person name="Molinier V."/>
            <person name="Miyauchi S."/>
            <person name="Poulain J."/>
            <person name="Riccioni C."/>
            <person name="Rubini A."/>
            <person name="Sitrit Y."/>
            <person name="Splivallo R."/>
            <person name="Traeger S."/>
            <person name="Wang M."/>
            <person name="Zifcakova L."/>
            <person name="Wipf D."/>
            <person name="Zambonelli A."/>
            <person name="Paolocci F."/>
            <person name="Nowrousian M."/>
            <person name="Ottonello S."/>
            <person name="Baldrian P."/>
            <person name="Spatafora J.W."/>
            <person name="Henrissat B."/>
            <person name="Nagy L.G."/>
            <person name="Aury J.M."/>
            <person name="Wincker P."/>
            <person name="Grigoriev I.V."/>
            <person name="Bonfante P."/>
            <person name="Martin F.M."/>
        </authorList>
    </citation>
    <scope>NUCLEOTIDE SEQUENCE [LARGE SCALE GENOMIC DNA]</scope>
    <source>
        <strain evidence="2 3">120613-1</strain>
    </source>
</reference>
<accession>A0A3N4JWW9</accession>
<name>A0A3N4JWW9_9PEZI</name>
<evidence type="ECO:0000256" key="1">
    <source>
        <dbReference type="SAM" id="MobiDB-lite"/>
    </source>
</evidence>
<evidence type="ECO:0000313" key="2">
    <source>
        <dbReference type="EMBL" id="RPB01708.1"/>
    </source>
</evidence>
<proteinExistence type="predicted"/>
<feature type="region of interest" description="Disordered" evidence="1">
    <location>
        <begin position="46"/>
        <end position="86"/>
    </location>
</feature>
<sequence>MGDRPDLPLLLYGTSSPHASSSVNASVAASRQPKIGCDADVYRTPHSCQRASPSSAGRIVRRNHGRSYQRPGRHLYSPSLRLFPPP</sequence>
<keyword evidence="3" id="KW-1185">Reference proteome</keyword>
<dbReference type="AlphaFoldDB" id="A0A3N4JWW9"/>
<feature type="compositionally biased region" description="Polar residues" evidence="1">
    <location>
        <begin position="46"/>
        <end position="55"/>
    </location>
</feature>
<dbReference type="Proteomes" id="UP000276215">
    <property type="component" value="Unassembled WGS sequence"/>
</dbReference>
<evidence type="ECO:0000313" key="3">
    <source>
        <dbReference type="Proteomes" id="UP000276215"/>
    </source>
</evidence>
<gene>
    <name evidence="2" type="ORF">L873DRAFT_1675471</name>
</gene>
<dbReference type="EMBL" id="ML120371">
    <property type="protein sequence ID" value="RPB01708.1"/>
    <property type="molecule type" value="Genomic_DNA"/>
</dbReference>